<feature type="compositionally biased region" description="Gly residues" evidence="1">
    <location>
        <begin position="212"/>
        <end position="221"/>
    </location>
</feature>
<evidence type="ECO:0000313" key="3">
    <source>
        <dbReference type="EMBL" id="KLU92753.1"/>
    </source>
</evidence>
<evidence type="ECO:0000313" key="4">
    <source>
        <dbReference type="EnsemblFungi" id="MAPG_11655T0"/>
    </source>
</evidence>
<gene>
    <name evidence="3" type="ORF">MAPG_11655</name>
</gene>
<evidence type="ECO:0000256" key="2">
    <source>
        <dbReference type="SAM" id="Phobius"/>
    </source>
</evidence>
<dbReference type="VEuPathDB" id="FungiDB:MAPG_11655"/>
<keyword evidence="5" id="KW-1185">Reference proteome</keyword>
<organism evidence="4 5">
    <name type="scientific">Magnaporthiopsis poae (strain ATCC 64411 / 73-15)</name>
    <name type="common">Kentucky bluegrass fungus</name>
    <name type="synonym">Magnaporthe poae</name>
    <dbReference type="NCBI Taxonomy" id="644358"/>
    <lineage>
        <taxon>Eukaryota</taxon>
        <taxon>Fungi</taxon>
        <taxon>Dikarya</taxon>
        <taxon>Ascomycota</taxon>
        <taxon>Pezizomycotina</taxon>
        <taxon>Sordariomycetes</taxon>
        <taxon>Sordariomycetidae</taxon>
        <taxon>Magnaporthales</taxon>
        <taxon>Magnaporthaceae</taxon>
        <taxon>Magnaporthiopsis</taxon>
    </lineage>
</organism>
<reference evidence="4" key="4">
    <citation type="journal article" date="2015" name="G3 (Bethesda)">
        <title>Genome sequences of three phytopathogenic species of the Magnaporthaceae family of fungi.</title>
        <authorList>
            <person name="Okagaki L.H."/>
            <person name="Nunes C.C."/>
            <person name="Sailsbery J."/>
            <person name="Clay B."/>
            <person name="Brown D."/>
            <person name="John T."/>
            <person name="Oh Y."/>
            <person name="Young N."/>
            <person name="Fitzgerald M."/>
            <person name="Haas B.J."/>
            <person name="Zeng Q."/>
            <person name="Young S."/>
            <person name="Adiconis X."/>
            <person name="Fan L."/>
            <person name="Levin J.Z."/>
            <person name="Mitchell T.K."/>
            <person name="Okubara P.A."/>
            <person name="Farman M.L."/>
            <person name="Kohn L.M."/>
            <person name="Birren B."/>
            <person name="Ma L.-J."/>
            <person name="Dean R.A."/>
        </authorList>
    </citation>
    <scope>NUCLEOTIDE SEQUENCE</scope>
    <source>
        <strain evidence="4">ATCC 64411 / 73-15</strain>
    </source>
</reference>
<evidence type="ECO:0000256" key="1">
    <source>
        <dbReference type="SAM" id="MobiDB-lite"/>
    </source>
</evidence>
<dbReference type="AlphaFoldDB" id="A0A0C4EFU7"/>
<proteinExistence type="predicted"/>
<reference evidence="3" key="2">
    <citation type="submission" date="2010-05" db="EMBL/GenBank/DDBJ databases">
        <title>The Genome Sequence of Magnaporthe poae strain ATCC 64411.</title>
        <authorList>
            <consortium name="The Broad Institute Genome Sequencing Platform"/>
            <consortium name="Broad Institute Genome Sequencing Center for Infectious Disease"/>
            <person name="Ma L.-J."/>
            <person name="Dead R."/>
            <person name="Young S."/>
            <person name="Zeng Q."/>
            <person name="Koehrsen M."/>
            <person name="Alvarado L."/>
            <person name="Berlin A."/>
            <person name="Chapman S.B."/>
            <person name="Chen Z."/>
            <person name="Freedman E."/>
            <person name="Gellesch M."/>
            <person name="Goldberg J."/>
            <person name="Griggs A."/>
            <person name="Gujja S."/>
            <person name="Heilman E.R."/>
            <person name="Heiman D."/>
            <person name="Hepburn T."/>
            <person name="Howarth C."/>
            <person name="Jen D."/>
            <person name="Larson L."/>
            <person name="Mehta T."/>
            <person name="Neiman D."/>
            <person name="Pearson M."/>
            <person name="Roberts A."/>
            <person name="Saif S."/>
            <person name="Shea T."/>
            <person name="Shenoy N."/>
            <person name="Sisk P."/>
            <person name="Stolte C."/>
            <person name="Sykes S."/>
            <person name="Walk T."/>
            <person name="White J."/>
            <person name="Yandava C."/>
            <person name="Haas B."/>
            <person name="Nusbaum C."/>
            <person name="Birren B."/>
        </authorList>
    </citation>
    <scope>NUCLEOTIDE SEQUENCE</scope>
    <source>
        <strain evidence="3">ATCC 64411</strain>
    </source>
</reference>
<sequence length="257" mass="25632">MERGVNCRTETNLQESPSRPGRPKTSTMKATLAALLAAAVQHCIAADQTSTGRLWFPSTLGSNDLVYTFRPASVGVISGNPTSTLVLDVKDEQGPQYTATYVSRTAMRLTYDAENDGMRTVIWADCTSRDSSASCASTLVRAPPSAEIRTSDGGLQVIGNGGGSMSNSRGNGVVPVVDAMVTITSGTVPARTASPGGDGGGGGQSSSASSGSGSGVLGGGTAVQTGGAKPSGGARVLQVGVVLVGAAVLAGALALLL</sequence>
<feature type="compositionally biased region" description="Polar residues" evidence="1">
    <location>
        <begin position="8"/>
        <end position="17"/>
    </location>
</feature>
<protein>
    <submittedName>
        <fullName evidence="3 4">Uncharacterized protein</fullName>
    </submittedName>
</protein>
<feature type="region of interest" description="Disordered" evidence="1">
    <location>
        <begin position="187"/>
        <end position="229"/>
    </location>
</feature>
<reference evidence="3" key="3">
    <citation type="submission" date="2011-03" db="EMBL/GenBank/DDBJ databases">
        <title>Annotation of Magnaporthe poae ATCC 64411.</title>
        <authorList>
            <person name="Ma L.-J."/>
            <person name="Dead R."/>
            <person name="Young S.K."/>
            <person name="Zeng Q."/>
            <person name="Gargeya S."/>
            <person name="Fitzgerald M."/>
            <person name="Haas B."/>
            <person name="Abouelleil A."/>
            <person name="Alvarado L."/>
            <person name="Arachchi H.M."/>
            <person name="Berlin A."/>
            <person name="Brown A."/>
            <person name="Chapman S.B."/>
            <person name="Chen Z."/>
            <person name="Dunbar C."/>
            <person name="Freedman E."/>
            <person name="Gearin G."/>
            <person name="Gellesch M."/>
            <person name="Goldberg J."/>
            <person name="Griggs A."/>
            <person name="Gujja S."/>
            <person name="Heiman D."/>
            <person name="Howarth C."/>
            <person name="Larson L."/>
            <person name="Lui A."/>
            <person name="MacDonald P.J.P."/>
            <person name="Mehta T."/>
            <person name="Montmayeur A."/>
            <person name="Murphy C."/>
            <person name="Neiman D."/>
            <person name="Pearson M."/>
            <person name="Priest M."/>
            <person name="Roberts A."/>
            <person name="Saif S."/>
            <person name="Shea T."/>
            <person name="Shenoy N."/>
            <person name="Sisk P."/>
            <person name="Stolte C."/>
            <person name="Sykes S."/>
            <person name="Yandava C."/>
            <person name="Wortman J."/>
            <person name="Nusbaum C."/>
            <person name="Birren B."/>
        </authorList>
    </citation>
    <scope>NUCLEOTIDE SEQUENCE</scope>
    <source>
        <strain evidence="3">ATCC 64411</strain>
    </source>
</reference>
<reference evidence="4" key="5">
    <citation type="submission" date="2015-06" db="UniProtKB">
        <authorList>
            <consortium name="EnsemblFungi"/>
        </authorList>
    </citation>
    <scope>IDENTIFICATION</scope>
    <source>
        <strain evidence="4">ATCC 64411</strain>
    </source>
</reference>
<reference evidence="5" key="1">
    <citation type="submission" date="2010-05" db="EMBL/GenBank/DDBJ databases">
        <title>The genome sequence of Magnaporthe poae strain ATCC 64411.</title>
        <authorList>
            <person name="Ma L.-J."/>
            <person name="Dead R."/>
            <person name="Young S."/>
            <person name="Zeng Q."/>
            <person name="Koehrsen M."/>
            <person name="Alvarado L."/>
            <person name="Berlin A."/>
            <person name="Chapman S.B."/>
            <person name="Chen Z."/>
            <person name="Freedman E."/>
            <person name="Gellesch M."/>
            <person name="Goldberg J."/>
            <person name="Griggs A."/>
            <person name="Gujja S."/>
            <person name="Heilman E.R."/>
            <person name="Heiman D."/>
            <person name="Hepburn T."/>
            <person name="Howarth C."/>
            <person name="Jen D."/>
            <person name="Larson L."/>
            <person name="Mehta T."/>
            <person name="Neiman D."/>
            <person name="Pearson M."/>
            <person name="Roberts A."/>
            <person name="Saif S."/>
            <person name="Shea T."/>
            <person name="Shenoy N."/>
            <person name="Sisk P."/>
            <person name="Stolte C."/>
            <person name="Sykes S."/>
            <person name="Walk T."/>
            <person name="White J."/>
            <person name="Yandava C."/>
            <person name="Haas B."/>
            <person name="Nusbaum C."/>
            <person name="Birren B."/>
        </authorList>
    </citation>
    <scope>NUCLEOTIDE SEQUENCE [LARGE SCALE GENOMIC DNA]</scope>
    <source>
        <strain evidence="5">ATCC 64411 / 73-15</strain>
    </source>
</reference>
<dbReference type="Proteomes" id="UP000011715">
    <property type="component" value="Unassembled WGS sequence"/>
</dbReference>
<feature type="region of interest" description="Disordered" evidence="1">
    <location>
        <begin position="1"/>
        <end position="27"/>
    </location>
</feature>
<dbReference type="EMBL" id="GL876986">
    <property type="protein sequence ID" value="KLU92753.1"/>
    <property type="molecule type" value="Genomic_DNA"/>
</dbReference>
<dbReference type="EMBL" id="ADBL01002898">
    <property type="status" value="NOT_ANNOTATED_CDS"/>
    <property type="molecule type" value="Genomic_DNA"/>
</dbReference>
<feature type="transmembrane region" description="Helical" evidence="2">
    <location>
        <begin position="236"/>
        <end position="256"/>
    </location>
</feature>
<evidence type="ECO:0000313" key="5">
    <source>
        <dbReference type="Proteomes" id="UP000011715"/>
    </source>
</evidence>
<keyword evidence="2" id="KW-0472">Membrane</keyword>
<keyword evidence="2" id="KW-1133">Transmembrane helix</keyword>
<name>A0A0C4EFU7_MAGP6</name>
<dbReference type="EnsemblFungi" id="MAPG_11655T0">
    <property type="protein sequence ID" value="MAPG_11655T0"/>
    <property type="gene ID" value="MAPG_11655"/>
</dbReference>
<keyword evidence="2" id="KW-0812">Transmembrane</keyword>
<accession>A0A0C4EFU7</accession>